<protein>
    <submittedName>
        <fullName evidence="1">Uncharacterized protein</fullName>
    </submittedName>
</protein>
<name>A0A6A6NXX5_9PEZI</name>
<reference evidence="1" key="1">
    <citation type="journal article" date="2020" name="Stud. Mycol.">
        <title>101 Dothideomycetes genomes: a test case for predicting lifestyles and emergence of pathogens.</title>
        <authorList>
            <person name="Haridas S."/>
            <person name="Albert R."/>
            <person name="Binder M."/>
            <person name="Bloem J."/>
            <person name="Labutti K."/>
            <person name="Salamov A."/>
            <person name="Andreopoulos B."/>
            <person name="Baker S."/>
            <person name="Barry K."/>
            <person name="Bills G."/>
            <person name="Bluhm B."/>
            <person name="Cannon C."/>
            <person name="Castanera R."/>
            <person name="Culley D."/>
            <person name="Daum C."/>
            <person name="Ezra D."/>
            <person name="Gonzalez J."/>
            <person name="Henrissat B."/>
            <person name="Kuo A."/>
            <person name="Liang C."/>
            <person name="Lipzen A."/>
            <person name="Lutzoni F."/>
            <person name="Magnuson J."/>
            <person name="Mondo S."/>
            <person name="Nolan M."/>
            <person name="Ohm R."/>
            <person name="Pangilinan J."/>
            <person name="Park H.-J."/>
            <person name="Ramirez L."/>
            <person name="Alfaro M."/>
            <person name="Sun H."/>
            <person name="Tritt A."/>
            <person name="Yoshinaga Y."/>
            <person name="Zwiers L.-H."/>
            <person name="Turgeon B."/>
            <person name="Goodwin S."/>
            <person name="Spatafora J."/>
            <person name="Crous P."/>
            <person name="Grigoriev I."/>
        </authorList>
    </citation>
    <scope>NUCLEOTIDE SEQUENCE</scope>
    <source>
        <strain evidence="1">ATCC 16933</strain>
    </source>
</reference>
<proteinExistence type="predicted"/>
<sequence>MRAKFLQAGTSPYNIISAISLEGGFLSLHRASRGSIPGRLAFGTCSSILTGRLASSSRSRTGKAKAPP</sequence>
<gene>
    <name evidence="1" type="ORF">BDY21DRAFT_347052</name>
</gene>
<evidence type="ECO:0000313" key="2">
    <source>
        <dbReference type="Proteomes" id="UP000799766"/>
    </source>
</evidence>
<dbReference type="EMBL" id="MU001683">
    <property type="protein sequence ID" value="KAF2456408.1"/>
    <property type="molecule type" value="Genomic_DNA"/>
</dbReference>
<dbReference type="Proteomes" id="UP000799766">
    <property type="component" value="Unassembled WGS sequence"/>
</dbReference>
<keyword evidence="2" id="KW-1185">Reference proteome</keyword>
<accession>A0A6A6NXX5</accession>
<organism evidence="1 2">
    <name type="scientific">Lineolata rhizophorae</name>
    <dbReference type="NCBI Taxonomy" id="578093"/>
    <lineage>
        <taxon>Eukaryota</taxon>
        <taxon>Fungi</taxon>
        <taxon>Dikarya</taxon>
        <taxon>Ascomycota</taxon>
        <taxon>Pezizomycotina</taxon>
        <taxon>Dothideomycetes</taxon>
        <taxon>Dothideomycetes incertae sedis</taxon>
        <taxon>Lineolatales</taxon>
        <taxon>Lineolataceae</taxon>
        <taxon>Lineolata</taxon>
    </lineage>
</organism>
<dbReference type="AlphaFoldDB" id="A0A6A6NXX5"/>
<evidence type="ECO:0000313" key="1">
    <source>
        <dbReference type="EMBL" id="KAF2456408.1"/>
    </source>
</evidence>